<reference evidence="1 2" key="1">
    <citation type="submission" date="2021-03" db="EMBL/GenBank/DDBJ databases">
        <title>Rapid diversification of plasmids in a genus of pathogenic and nitrogen fixing bacteria.</title>
        <authorList>
            <person name="Weisberg A.J."/>
            <person name="Miller M."/>
            <person name="Ream W."/>
            <person name="Grunwald N.J."/>
            <person name="Chang J.H."/>
        </authorList>
    </citation>
    <scope>NUCLEOTIDE SEQUENCE [LARGE SCALE GENOMIC DNA]</scope>
    <source>
        <strain evidence="1 2">AF3.44</strain>
    </source>
</reference>
<organism evidence="1 2">
    <name type="scientific">Agrobacterium larrymoorei</name>
    <dbReference type="NCBI Taxonomy" id="160699"/>
    <lineage>
        <taxon>Bacteria</taxon>
        <taxon>Pseudomonadati</taxon>
        <taxon>Pseudomonadota</taxon>
        <taxon>Alphaproteobacteria</taxon>
        <taxon>Hyphomicrobiales</taxon>
        <taxon>Rhizobiaceae</taxon>
        <taxon>Rhizobium/Agrobacterium group</taxon>
        <taxon>Agrobacterium</taxon>
    </lineage>
</organism>
<evidence type="ECO:0000313" key="2">
    <source>
        <dbReference type="Proteomes" id="UP000826513"/>
    </source>
</evidence>
<accession>A0ABX8TFH0</accession>
<dbReference type="EMBL" id="CP072168">
    <property type="protein sequence ID" value="QYA09980.1"/>
    <property type="molecule type" value="Genomic_DNA"/>
</dbReference>
<protein>
    <recommendedName>
        <fullName evidence="3">Periplasmic protein</fullName>
    </recommendedName>
</protein>
<dbReference type="Proteomes" id="UP000826513">
    <property type="component" value="Chromosome 2"/>
</dbReference>
<evidence type="ECO:0008006" key="3">
    <source>
        <dbReference type="Google" id="ProtNLM"/>
    </source>
</evidence>
<proteinExistence type="predicted"/>
<evidence type="ECO:0000313" key="1">
    <source>
        <dbReference type="EMBL" id="QYA09980.1"/>
    </source>
</evidence>
<name>A0ABX8TFH0_9HYPH</name>
<gene>
    <name evidence="1" type="ORF">J5285_14410</name>
</gene>
<dbReference type="RefSeq" id="WP_219276195.1">
    <property type="nucleotide sequence ID" value="NZ_CP072168.1"/>
</dbReference>
<keyword evidence="2" id="KW-1185">Reference proteome</keyword>
<sequence length="249" mass="26572">MRAAFYILLCAAIVFVGLDVRETIDRGAAEPAYDPLYGDPAILPPALTRGVPDAPPVDPAARPDVLRQPIRFTLEQGGIMKAEGAIDLGAADRFKAELDQRGEYVKSVTLDSPGGSVSDAISMSELIRERKLDTHVASRGLCASSCPIVFAGGVRRQAEKDAIIGVHQVFNGGGPRPTPEQAMSSAQTTTARIARHLEQMGIAPGLWLKALETPPDRLTYLTAQEMIDFRLTTPTIPSAPSTAMGQPSL</sequence>